<evidence type="ECO:0000259" key="1">
    <source>
        <dbReference type="Pfam" id="PF08242"/>
    </source>
</evidence>
<dbReference type="Gene3D" id="3.40.50.150">
    <property type="entry name" value="Vaccinia Virus protein VP39"/>
    <property type="match status" value="1"/>
</dbReference>
<reference evidence="2 3" key="1">
    <citation type="journal article" date="2019" name="Int. J. Syst. Evol. Microbiol.">
        <title>The Global Catalogue of Microorganisms (GCM) 10K type strain sequencing project: providing services to taxonomists for standard genome sequencing and annotation.</title>
        <authorList>
            <consortium name="The Broad Institute Genomics Platform"/>
            <consortium name="The Broad Institute Genome Sequencing Center for Infectious Disease"/>
            <person name="Wu L."/>
            <person name="Ma J."/>
        </authorList>
    </citation>
    <scope>NUCLEOTIDE SEQUENCE [LARGE SCALE GENOMIC DNA]</scope>
    <source>
        <strain evidence="2 3">JCM 11136</strain>
    </source>
</reference>
<keyword evidence="3" id="KW-1185">Reference proteome</keyword>
<evidence type="ECO:0000313" key="3">
    <source>
        <dbReference type="Proteomes" id="UP001501578"/>
    </source>
</evidence>
<comment type="caution">
    <text evidence="2">The sequence shown here is derived from an EMBL/GenBank/DDBJ whole genome shotgun (WGS) entry which is preliminary data.</text>
</comment>
<protein>
    <recommendedName>
        <fullName evidence="1">Methyltransferase type 12 domain-containing protein</fullName>
    </recommendedName>
</protein>
<name>A0ABN1NLM5_9ACTN</name>
<feature type="domain" description="Methyltransferase type 12" evidence="1">
    <location>
        <begin position="73"/>
        <end position="167"/>
    </location>
</feature>
<accession>A0ABN1NLM5</accession>
<gene>
    <name evidence="2" type="ORF">GCM10009560_01880</name>
</gene>
<dbReference type="PANTHER" id="PTHR43861">
    <property type="entry name" value="TRANS-ACONITATE 2-METHYLTRANSFERASE-RELATED"/>
    <property type="match status" value="1"/>
</dbReference>
<organism evidence="2 3">
    <name type="scientific">Nonomuraea longicatena</name>
    <dbReference type="NCBI Taxonomy" id="83682"/>
    <lineage>
        <taxon>Bacteria</taxon>
        <taxon>Bacillati</taxon>
        <taxon>Actinomycetota</taxon>
        <taxon>Actinomycetes</taxon>
        <taxon>Streptosporangiales</taxon>
        <taxon>Streptosporangiaceae</taxon>
        <taxon>Nonomuraea</taxon>
    </lineage>
</organism>
<sequence length="214" mass="23791">MPADEAQPNRVHRLLFGAISRTGPKVQARLLRHYFDLWHIRADPWGVSADPYERHKYTTTLEQVPEGSYRRILDVGCSEGTFTLLASAAFPQAETVGGDISTRALRRARAEAARTGSTARFIRFDLLADDPGGRFDLVFCGEVLYYLGQTETVADRLARAMEPGGHLVLTHSRPQARLLHTYFDAHPGLASVSEVDGEHDGRFYSVSVYTRTAA</sequence>
<evidence type="ECO:0000313" key="2">
    <source>
        <dbReference type="EMBL" id="GAA0911982.1"/>
    </source>
</evidence>
<dbReference type="Proteomes" id="UP001501578">
    <property type="component" value="Unassembled WGS sequence"/>
</dbReference>
<dbReference type="Pfam" id="PF08242">
    <property type="entry name" value="Methyltransf_12"/>
    <property type="match status" value="1"/>
</dbReference>
<dbReference type="InterPro" id="IPR029063">
    <property type="entry name" value="SAM-dependent_MTases_sf"/>
</dbReference>
<dbReference type="CDD" id="cd02440">
    <property type="entry name" value="AdoMet_MTases"/>
    <property type="match status" value="1"/>
</dbReference>
<dbReference type="SUPFAM" id="SSF53335">
    <property type="entry name" value="S-adenosyl-L-methionine-dependent methyltransferases"/>
    <property type="match status" value="1"/>
</dbReference>
<proteinExistence type="predicted"/>
<dbReference type="InterPro" id="IPR013217">
    <property type="entry name" value="Methyltransf_12"/>
</dbReference>
<dbReference type="EMBL" id="BAAAHQ010000001">
    <property type="protein sequence ID" value="GAA0911982.1"/>
    <property type="molecule type" value="Genomic_DNA"/>
</dbReference>
<dbReference type="PANTHER" id="PTHR43861:SF1">
    <property type="entry name" value="TRANS-ACONITATE 2-METHYLTRANSFERASE"/>
    <property type="match status" value="1"/>
</dbReference>
<dbReference type="RefSeq" id="WP_343947692.1">
    <property type="nucleotide sequence ID" value="NZ_BAAAHQ010000001.1"/>
</dbReference>